<accession>E2S488</accession>
<dbReference type="Proteomes" id="UP000003020">
    <property type="component" value="Unassembled WGS sequence"/>
</dbReference>
<reference evidence="2 3" key="1">
    <citation type="submission" date="2010-08" db="EMBL/GenBank/DDBJ databases">
        <authorList>
            <person name="Muzny D."/>
            <person name="Qin X."/>
            <person name="Buhay C."/>
            <person name="Dugan-Rocha S."/>
            <person name="Ding Y."/>
            <person name="Chen G."/>
            <person name="Hawes A."/>
            <person name="Holder M."/>
            <person name="Jhangiani S."/>
            <person name="Johnson A."/>
            <person name="Khan Z."/>
            <person name="Li Z."/>
            <person name="Liu W."/>
            <person name="Liu X."/>
            <person name="Perez L."/>
            <person name="Shen H."/>
            <person name="Wang Q."/>
            <person name="Watt J."/>
            <person name="Xi L."/>
            <person name="Xin Y."/>
            <person name="Zhou J."/>
            <person name="Deng J."/>
            <person name="Jiang H."/>
            <person name="Liu Y."/>
            <person name="Qu J."/>
            <person name="Song X.-Z."/>
            <person name="Zhang L."/>
            <person name="Villasana D."/>
            <person name="Johnson A."/>
            <person name="Liu J."/>
            <person name="Liyanage D."/>
            <person name="Lorensuhewa L."/>
            <person name="Robinson T."/>
            <person name="Song A."/>
            <person name="Song B.-B."/>
            <person name="Dinh H."/>
            <person name="Thornton R."/>
            <person name="Coyle M."/>
            <person name="Francisco L."/>
            <person name="Jackson L."/>
            <person name="Javaid M."/>
            <person name="Korchina V."/>
            <person name="Kovar C."/>
            <person name="Mata R."/>
            <person name="Mathew T."/>
            <person name="Ngo R."/>
            <person name="Nguyen L."/>
            <person name="Nguyen N."/>
            <person name="Okwuonu G."/>
            <person name="Ongeri F."/>
            <person name="Pham C."/>
            <person name="Simmons D."/>
            <person name="Wilczek-Boney K."/>
            <person name="Hale W."/>
            <person name="Jakkamsetti A."/>
            <person name="Pham P."/>
            <person name="Ruth R."/>
            <person name="San Lucas F."/>
            <person name="Warren J."/>
            <person name="Zhang J."/>
            <person name="Zhao Z."/>
            <person name="Zhou C."/>
            <person name="Zhu D."/>
            <person name="Lee S."/>
            <person name="Bess C."/>
            <person name="Blankenburg K."/>
            <person name="Forbes L."/>
            <person name="Fu Q."/>
            <person name="Gubbala S."/>
            <person name="Hirani K."/>
            <person name="Jayaseelan J.C."/>
            <person name="Lara F."/>
            <person name="Munidasa M."/>
            <person name="Palculict T."/>
            <person name="Patil S."/>
            <person name="Pu L.-L."/>
            <person name="Saada N."/>
            <person name="Tang L."/>
            <person name="Weissenberger G."/>
            <person name="Zhu Y."/>
            <person name="Hemphill L."/>
            <person name="Shang Y."/>
            <person name="Youmans B."/>
            <person name="Ayvaz T."/>
            <person name="Ross M."/>
            <person name="Santibanez J."/>
            <person name="Aqrawi P."/>
            <person name="Gross S."/>
            <person name="Joshi V."/>
            <person name="Fowler G."/>
            <person name="Nazareth L."/>
            <person name="Reid J."/>
            <person name="Worley K."/>
            <person name="Petrosino J."/>
            <person name="Highlander S."/>
            <person name="Gibbs R."/>
        </authorList>
    </citation>
    <scope>NUCLEOTIDE SEQUENCE [LARGE SCALE GENOMIC DNA]</scope>
    <source>
        <strain evidence="2 3">ATCC 33035</strain>
    </source>
</reference>
<dbReference type="PROSITE" id="PS51671">
    <property type="entry name" value="ACT"/>
    <property type="match status" value="1"/>
</dbReference>
<dbReference type="EMBL" id="ABYQ02000011">
    <property type="protein sequence ID" value="EFQ80174.1"/>
    <property type="molecule type" value="Genomic_DNA"/>
</dbReference>
<protein>
    <submittedName>
        <fullName evidence="2">ACT domain protein</fullName>
    </submittedName>
</protein>
<evidence type="ECO:0000259" key="1">
    <source>
        <dbReference type="PROSITE" id="PS51671"/>
    </source>
</evidence>
<comment type="caution">
    <text evidence="2">The sequence shown here is derived from an EMBL/GenBank/DDBJ whole genome shotgun (WGS) entry which is preliminary data.</text>
</comment>
<keyword evidence="3" id="KW-1185">Reference proteome</keyword>
<proteinExistence type="predicted"/>
<organism evidence="2 3">
    <name type="scientific">Corynebacterium pseudogenitalium ATCC 33035</name>
    <dbReference type="NCBI Taxonomy" id="525264"/>
    <lineage>
        <taxon>Bacteria</taxon>
        <taxon>Bacillati</taxon>
        <taxon>Actinomycetota</taxon>
        <taxon>Actinomycetes</taxon>
        <taxon>Mycobacteriales</taxon>
        <taxon>Corynebacteriaceae</taxon>
        <taxon>Corynebacterium</taxon>
    </lineage>
</organism>
<dbReference type="HOGENOM" id="CLU_086331_1_0_11"/>
<feature type="domain" description="ACT" evidence="1">
    <location>
        <begin position="8"/>
        <end position="92"/>
    </location>
</feature>
<name>E2S488_9CORY</name>
<dbReference type="AlphaFoldDB" id="E2S488"/>
<dbReference type="eggNOG" id="COG0317">
    <property type="taxonomic scope" value="Bacteria"/>
</dbReference>
<sequence length="223" mass="23619">MCETLSFLIRVLLPDAPGSLGQLADAFGLVDGNIQSVDIVENFPDGTVMDDIVIELPQGAMADVLITAASSVDGVEIDSIRPFSGRVDRRGQIELLARVAHATNVTAAMEEVVAAIPKALTSTWCIVIDNNEPIRRLASSNAAPEDDGTVPHDIEVESARVLQPERDEWVPESWSLLDSALAAAPLGDTGLVIAMGRTGGPDYLASEVEHLGHIGTILGSFLK</sequence>
<evidence type="ECO:0000313" key="2">
    <source>
        <dbReference type="EMBL" id="EFQ80174.1"/>
    </source>
</evidence>
<dbReference type="InterPro" id="IPR002912">
    <property type="entry name" value="ACT_dom"/>
</dbReference>
<evidence type="ECO:0000313" key="3">
    <source>
        <dbReference type="Proteomes" id="UP000003020"/>
    </source>
</evidence>
<gene>
    <name evidence="2" type="ORF">HMPREF0305_11340</name>
</gene>